<protein>
    <recommendedName>
        <fullName evidence="2">VWFA domain-containing protein</fullName>
    </recommendedName>
</protein>
<dbReference type="SUPFAM" id="SSF53300">
    <property type="entry name" value="vWA-like"/>
    <property type="match status" value="1"/>
</dbReference>
<sequence>MSFYDYHNQLINNISKDNNELLSISLIQYKYDNVDIFDILPQEVIFVINCSDLVMENKIKQIREGIINCLKKMPLNQSYKFNILQYGSKFVFFSKKMLIANAENINKAIEYCQTIKEKSGIAKTFNALNAVLRQSKIAILITNEDIVYDQELHKICKQFLKLSVLKIDNHMVNNINR</sequence>
<accession>A0A6C0LSD1</accession>
<reference evidence="1" key="1">
    <citation type="journal article" date="2020" name="Nature">
        <title>Giant virus diversity and host interactions through global metagenomics.</title>
        <authorList>
            <person name="Schulz F."/>
            <person name="Roux S."/>
            <person name="Paez-Espino D."/>
            <person name="Jungbluth S."/>
            <person name="Walsh D.A."/>
            <person name="Denef V.J."/>
            <person name="McMahon K.D."/>
            <person name="Konstantinidis K.T."/>
            <person name="Eloe-Fadrosh E.A."/>
            <person name="Kyrpides N.C."/>
            <person name="Woyke T."/>
        </authorList>
    </citation>
    <scope>NUCLEOTIDE SEQUENCE</scope>
    <source>
        <strain evidence="1">GVMAG-S-1014582-52</strain>
    </source>
</reference>
<dbReference type="InterPro" id="IPR036465">
    <property type="entry name" value="vWFA_dom_sf"/>
</dbReference>
<evidence type="ECO:0008006" key="2">
    <source>
        <dbReference type="Google" id="ProtNLM"/>
    </source>
</evidence>
<dbReference type="EMBL" id="MN740556">
    <property type="protein sequence ID" value="QHU32915.1"/>
    <property type="molecule type" value="Genomic_DNA"/>
</dbReference>
<organism evidence="1">
    <name type="scientific">viral metagenome</name>
    <dbReference type="NCBI Taxonomy" id="1070528"/>
    <lineage>
        <taxon>unclassified sequences</taxon>
        <taxon>metagenomes</taxon>
        <taxon>organismal metagenomes</taxon>
    </lineage>
</organism>
<name>A0A6C0LSD1_9ZZZZ</name>
<dbReference type="AlphaFoldDB" id="A0A6C0LSD1"/>
<proteinExistence type="predicted"/>
<evidence type="ECO:0000313" key="1">
    <source>
        <dbReference type="EMBL" id="QHU32915.1"/>
    </source>
</evidence>